<accession>A0ACD4NND0</accession>
<gene>
    <name evidence="1" type="ORF">OXU80_25945</name>
</gene>
<protein>
    <submittedName>
        <fullName evidence="1">Transporter substrate-binding domain-containing protein</fullName>
    </submittedName>
</protein>
<dbReference type="Proteomes" id="UP001163223">
    <property type="component" value="Chromosome"/>
</dbReference>
<organism evidence="1 2">
    <name type="scientific">Antarcticirhabdus aurantiaca</name>
    <dbReference type="NCBI Taxonomy" id="2606717"/>
    <lineage>
        <taxon>Bacteria</taxon>
        <taxon>Pseudomonadati</taxon>
        <taxon>Pseudomonadota</taxon>
        <taxon>Alphaproteobacteria</taxon>
        <taxon>Hyphomicrobiales</taxon>
        <taxon>Aurantimonadaceae</taxon>
        <taxon>Antarcticirhabdus</taxon>
    </lineage>
</organism>
<reference evidence="1" key="1">
    <citation type="submission" date="2022-11" db="EMBL/GenBank/DDBJ databases">
        <title>beta-Carotene-producing bacterium, Jeongeuplla avenae sp. nov., alleviates the salt stress of Arabidopsis seedlings.</title>
        <authorList>
            <person name="Jiang L."/>
            <person name="Lee J."/>
        </authorList>
    </citation>
    <scope>NUCLEOTIDE SEQUENCE</scope>
    <source>
        <strain evidence="1">DY_R2A_6</strain>
    </source>
</reference>
<dbReference type="EMBL" id="CP113520">
    <property type="protein sequence ID" value="WAJ28222.1"/>
    <property type="molecule type" value="Genomic_DNA"/>
</dbReference>
<evidence type="ECO:0000313" key="1">
    <source>
        <dbReference type="EMBL" id="WAJ28222.1"/>
    </source>
</evidence>
<proteinExistence type="predicted"/>
<sequence>MASIAPVLDETNIFLAIFPFQNAKKKFLSVACRSRQPPGISAGQGLQSRMPNPFFSSAVAIASAIISCASAAATEGTPAYPIPLRVGVSHLTPEPATPAARLYTEEGFETDLARDLAKALGRPVAFEVVAPDDMASALADGRIDAALARGGEGIETGYGSALTVAMRSDTTIRSWNDLEGRTACVSDGNEEALALATRHKARIRKEPVPARSLMRVRTGECDVAIHDAVLLDRLFRQENWQKFSATLQPVGARDLHLSASPATREEFAAALARINAEKPWSRRVERWAANVAFEIYLDQEAPDCH</sequence>
<evidence type="ECO:0000313" key="2">
    <source>
        <dbReference type="Proteomes" id="UP001163223"/>
    </source>
</evidence>
<keyword evidence="2" id="KW-1185">Reference proteome</keyword>
<name>A0ACD4NND0_9HYPH</name>